<keyword evidence="1" id="KW-0479">Metal-binding</keyword>
<evidence type="ECO:0000256" key="2">
    <source>
        <dbReference type="ARBA" id="ARBA00023008"/>
    </source>
</evidence>
<dbReference type="OrthoDB" id="2151857at2759"/>
<feature type="domain" description="Tyrosinase copper-binding" evidence="3">
    <location>
        <begin position="167"/>
        <end position="185"/>
    </location>
</feature>
<dbReference type="GO" id="GO:0004503">
    <property type="term" value="F:tyrosinase activity"/>
    <property type="evidence" value="ECO:0000318"/>
    <property type="project" value="GO_Central"/>
</dbReference>
<dbReference type="PhylomeDB" id="A7RXW5"/>
<dbReference type="GO" id="GO:0046872">
    <property type="term" value="F:metal ion binding"/>
    <property type="evidence" value="ECO:0007669"/>
    <property type="project" value="UniProtKB-KW"/>
</dbReference>
<dbReference type="eggNOG" id="KOG3544">
    <property type="taxonomic scope" value="Eukaryota"/>
</dbReference>
<keyword evidence="5" id="KW-1185">Reference proteome</keyword>
<protein>
    <recommendedName>
        <fullName evidence="3">Tyrosinase copper-binding domain-containing protein</fullName>
    </recommendedName>
</protein>
<dbReference type="OMA" id="HWARETE"/>
<organism evidence="4 5">
    <name type="scientific">Nematostella vectensis</name>
    <name type="common">Starlet sea anemone</name>
    <dbReference type="NCBI Taxonomy" id="45351"/>
    <lineage>
        <taxon>Eukaryota</taxon>
        <taxon>Metazoa</taxon>
        <taxon>Cnidaria</taxon>
        <taxon>Anthozoa</taxon>
        <taxon>Hexacorallia</taxon>
        <taxon>Actiniaria</taxon>
        <taxon>Edwardsiidae</taxon>
        <taxon>Nematostella</taxon>
    </lineage>
</organism>
<dbReference type="PROSITE" id="PS00497">
    <property type="entry name" value="TYROSINASE_1"/>
    <property type="match status" value="1"/>
</dbReference>
<dbReference type="SUPFAM" id="SSF48056">
    <property type="entry name" value="Di-copper centre-containing domain"/>
    <property type="match status" value="1"/>
</dbReference>
<sequence length="381" mass="45014">MDEQLCAEKAQIDCKCRVSGEQMLGLKRERRGDWCQNLQACIDCLSVPRCASRNLARYRSLLLSTGILSSKTRVCPRIHYSALARLIIGAMPSCTKPSRDQCGQRCECKDGRLHRCQRVRGEFTRMPYEERARYTRAFYKATTDPLYKDDFEKLLIEHSRLPSNYLHHMPQIFFPWHRWYLSKIESFLKMIDCRVTIPYWQWTAQAGHLWRTLPSDVWASGPQGLGGNGVPPDWCVQDGIFRVGNWHMPVVKGGGCLKRQFNKTCHLPDEADLKKALEIKDFLTFERIIRDTFHNRFHDCVGRLMHFHVTASDTPEFPLHHAFIDKIWDMWEKKHKVNKYRYYTSQNYLMPLADRYPWEYLESDHLPGNVRVMYEDYDNRH</sequence>
<dbReference type="PRINTS" id="PR00092">
    <property type="entry name" value="TYROSINASE"/>
</dbReference>
<dbReference type="AlphaFoldDB" id="A7RXW5"/>
<evidence type="ECO:0000259" key="3">
    <source>
        <dbReference type="PROSITE" id="PS00497"/>
    </source>
</evidence>
<proteinExistence type="predicted"/>
<dbReference type="InterPro" id="IPR008922">
    <property type="entry name" value="Di-copper_centre_dom_sf"/>
</dbReference>
<dbReference type="EMBL" id="DS469551">
    <property type="protein sequence ID" value="EDO43733.1"/>
    <property type="molecule type" value="Genomic_DNA"/>
</dbReference>
<keyword evidence="2" id="KW-0186">Copper</keyword>
<gene>
    <name evidence="4" type="ORF">NEMVEDRAFT_v1g203775</name>
</gene>
<dbReference type="STRING" id="45351.A7RXW5"/>
<dbReference type="Gene3D" id="1.10.1280.10">
    <property type="entry name" value="Di-copper center containing domain from catechol oxidase"/>
    <property type="match status" value="1"/>
</dbReference>
<name>A7RXW5_NEMVE</name>
<dbReference type="PANTHER" id="PTHR11474:SF126">
    <property type="entry name" value="TYROSINASE-LIKE PROTEIN TYR-1-RELATED"/>
    <property type="match status" value="1"/>
</dbReference>
<dbReference type="PANTHER" id="PTHR11474">
    <property type="entry name" value="TYROSINASE FAMILY MEMBER"/>
    <property type="match status" value="1"/>
</dbReference>
<dbReference type="Proteomes" id="UP000001593">
    <property type="component" value="Unassembled WGS sequence"/>
</dbReference>
<dbReference type="InParanoid" id="A7RXW5"/>
<reference evidence="4 5" key="1">
    <citation type="journal article" date="2007" name="Science">
        <title>Sea anemone genome reveals ancestral eumetazoan gene repertoire and genomic organization.</title>
        <authorList>
            <person name="Putnam N.H."/>
            <person name="Srivastava M."/>
            <person name="Hellsten U."/>
            <person name="Dirks B."/>
            <person name="Chapman J."/>
            <person name="Salamov A."/>
            <person name="Terry A."/>
            <person name="Shapiro H."/>
            <person name="Lindquist E."/>
            <person name="Kapitonov V.V."/>
            <person name="Jurka J."/>
            <person name="Genikhovich G."/>
            <person name="Grigoriev I.V."/>
            <person name="Lucas S.M."/>
            <person name="Steele R.E."/>
            <person name="Finnerty J.R."/>
            <person name="Technau U."/>
            <person name="Martindale M.Q."/>
            <person name="Rokhsar D.S."/>
        </authorList>
    </citation>
    <scope>NUCLEOTIDE SEQUENCE [LARGE SCALE GENOMIC DNA]</scope>
    <source>
        <strain evidence="5">CH2 X CH6</strain>
    </source>
</reference>
<evidence type="ECO:0000313" key="4">
    <source>
        <dbReference type="EMBL" id="EDO43733.1"/>
    </source>
</evidence>
<dbReference type="Pfam" id="PF00264">
    <property type="entry name" value="Tyrosinase"/>
    <property type="match status" value="1"/>
</dbReference>
<dbReference type="InterPro" id="IPR050316">
    <property type="entry name" value="Tyrosinase/Hemocyanin"/>
</dbReference>
<dbReference type="HOGENOM" id="CLU_726284_0_0_1"/>
<evidence type="ECO:0000313" key="5">
    <source>
        <dbReference type="Proteomes" id="UP000001593"/>
    </source>
</evidence>
<dbReference type="InterPro" id="IPR002227">
    <property type="entry name" value="Tyrosinase_Cu-bd"/>
</dbReference>
<evidence type="ECO:0000256" key="1">
    <source>
        <dbReference type="ARBA" id="ARBA00022723"/>
    </source>
</evidence>
<accession>A7RXW5</accession>
<dbReference type="KEGG" id="nve:5515644"/>